<evidence type="ECO:0000313" key="2">
    <source>
        <dbReference type="EMBL" id="HDN85320.1"/>
    </source>
</evidence>
<dbReference type="EMBL" id="DRBC01000373">
    <property type="protein sequence ID" value="HDN85320.1"/>
    <property type="molecule type" value="Genomic_DNA"/>
</dbReference>
<feature type="domain" description="MIP18 family-like" evidence="1">
    <location>
        <begin position="1"/>
        <end position="46"/>
    </location>
</feature>
<dbReference type="InterPro" id="IPR034904">
    <property type="entry name" value="FSCA_dom_sf"/>
</dbReference>
<gene>
    <name evidence="2" type="ORF">ENG47_06175</name>
</gene>
<sequence>YQIDVKDGDVYILMTLTFPGCPMGNLLVETVKDRVKKLEGVSSVKVELTFDPPWTPEMLKKGLERDKK</sequence>
<reference evidence="2" key="1">
    <citation type="journal article" date="2020" name="mSystems">
        <title>Genome- and Community-Level Interaction Insights into Carbon Utilization and Element Cycling Functions of Hydrothermarchaeota in Hydrothermal Sediment.</title>
        <authorList>
            <person name="Zhou Z."/>
            <person name="Liu Y."/>
            <person name="Xu W."/>
            <person name="Pan J."/>
            <person name="Luo Z.H."/>
            <person name="Li M."/>
        </authorList>
    </citation>
    <scope>NUCLEOTIDE SEQUENCE [LARGE SCALE GENOMIC DNA]</scope>
    <source>
        <strain evidence="2">HyVt-219</strain>
    </source>
</reference>
<dbReference type="Proteomes" id="UP000885660">
    <property type="component" value="Unassembled WGS sequence"/>
</dbReference>
<comment type="caution">
    <text evidence="2">The sequence shown here is derived from an EMBL/GenBank/DDBJ whole genome shotgun (WGS) entry which is preliminary data.</text>
</comment>
<feature type="non-terminal residue" evidence="2">
    <location>
        <position position="1"/>
    </location>
</feature>
<dbReference type="Pfam" id="PF01883">
    <property type="entry name" value="FeS_assembly_P"/>
    <property type="match status" value="1"/>
</dbReference>
<dbReference type="InterPro" id="IPR002744">
    <property type="entry name" value="MIP18-like"/>
</dbReference>
<dbReference type="AlphaFoldDB" id="A0A7V0QRJ3"/>
<accession>A0A7V0QRJ3</accession>
<dbReference type="SUPFAM" id="SSF117916">
    <property type="entry name" value="Fe-S cluster assembly (FSCA) domain-like"/>
    <property type="match status" value="1"/>
</dbReference>
<evidence type="ECO:0000259" key="1">
    <source>
        <dbReference type="Pfam" id="PF01883"/>
    </source>
</evidence>
<dbReference type="PANTHER" id="PTHR42831:SF1">
    <property type="entry name" value="FE-S PROTEIN MATURATION AUXILIARY FACTOR YITW"/>
    <property type="match status" value="1"/>
</dbReference>
<dbReference type="Gene3D" id="3.30.300.130">
    <property type="entry name" value="Fe-S cluster assembly (FSCA)"/>
    <property type="match status" value="1"/>
</dbReference>
<dbReference type="InterPro" id="IPR052339">
    <property type="entry name" value="Fe-S_Maturation_MIP18"/>
</dbReference>
<dbReference type="PANTHER" id="PTHR42831">
    <property type="entry name" value="FE-S PROTEIN MATURATION AUXILIARY FACTOR YITW"/>
    <property type="match status" value="1"/>
</dbReference>
<name>A0A7V0QRJ3_UNCAE</name>
<protein>
    <submittedName>
        <fullName evidence="2">DUF59 domain-containing protein</fullName>
    </submittedName>
</protein>
<proteinExistence type="predicted"/>
<organism evidence="2">
    <name type="scientific">Aerophobetes bacterium</name>
    <dbReference type="NCBI Taxonomy" id="2030807"/>
    <lineage>
        <taxon>Bacteria</taxon>
        <taxon>Candidatus Aerophobota</taxon>
    </lineage>
</organism>